<keyword evidence="3" id="KW-0862">Zinc</keyword>
<feature type="domain" description="B30.2/SPRY" evidence="5">
    <location>
        <begin position="267"/>
        <end position="466"/>
    </location>
</feature>
<keyword evidence="7" id="KW-1185">Reference proteome</keyword>
<dbReference type="PROSITE" id="PS50057">
    <property type="entry name" value="FERM_3"/>
    <property type="match status" value="1"/>
</dbReference>
<dbReference type="SUPFAM" id="SSF49899">
    <property type="entry name" value="Concanavalin A-like lectins/glucanases"/>
    <property type="match status" value="1"/>
</dbReference>
<sequence length="545" mass="60667">MLYRNRIRLMRVSWPRIISLSHRGRNFIIARRPGDDSLDRNMTFKCISATLAKRLYNVCVDHHNFFRLRGSSRPKKPSLFPSFATRKYHYPGTTVNSSSIDATVGVGGHNQTSRPLSKFRPMPAHPSETGWFTFANRGEMDHMNGAVASQYQYQPAMVSGDPACMDPTYFCNQNVINGLPIPNAQGVQRYYQPSSNDVTGLMNGHHPNSNNNHINNMPTMITRISFEPEHWRITGADCTAGLGIDARGLDVASTRGAGWQKARLAFANLRDIHLSTKGRVYCAAVRSILLYGSETWPVRVEDIRRLLVFDHRCLRNIARISWDYRVSNGCRANKGVKAPGAYYYEAACLEEGLIRVGWSTNDANLELGADNYGFGYGSDAVGSAGMNGTGRVMHRNTGHDYGIMVHQGDVIGCLLDLDKGSISWSCNGKIFQRAFTIPDQLRGEAFLPAASLKDSRILFNFGEEQPLEFPPDGSFIPVAQSADDSQVSNRNPGWRMNQYDATNALDVAPDGSQVQSHFNQGWQGCRSNHVSTFRLLAYIALALIE</sequence>
<dbReference type="SMART" id="SM00449">
    <property type="entry name" value="SPRY"/>
    <property type="match status" value="1"/>
</dbReference>
<evidence type="ECO:0000313" key="6">
    <source>
        <dbReference type="EMBL" id="VDP48233.1"/>
    </source>
</evidence>
<dbReference type="GO" id="GO:0051603">
    <property type="term" value="P:proteolysis involved in protein catabolic process"/>
    <property type="evidence" value="ECO:0007669"/>
    <property type="project" value="TreeGrafter"/>
</dbReference>
<dbReference type="InterPro" id="IPR000299">
    <property type="entry name" value="FERM_domain"/>
</dbReference>
<dbReference type="Proteomes" id="UP000269396">
    <property type="component" value="Unassembled WGS sequence"/>
</dbReference>
<dbReference type="InterPro" id="IPR001870">
    <property type="entry name" value="B30.2/SPRY"/>
</dbReference>
<name>A0A3P8HQ29_9TREM</name>
<proteinExistence type="predicted"/>
<dbReference type="PROSITE" id="PS50188">
    <property type="entry name" value="B302_SPRY"/>
    <property type="match status" value="1"/>
</dbReference>
<dbReference type="AlphaFoldDB" id="A0A3P8HQ29"/>
<evidence type="ECO:0000256" key="2">
    <source>
        <dbReference type="ARBA" id="ARBA00022771"/>
    </source>
</evidence>
<dbReference type="GO" id="GO:0004842">
    <property type="term" value="F:ubiquitin-protein transferase activity"/>
    <property type="evidence" value="ECO:0007669"/>
    <property type="project" value="InterPro"/>
</dbReference>
<evidence type="ECO:0008006" key="8">
    <source>
        <dbReference type="Google" id="ProtNLM"/>
    </source>
</evidence>
<evidence type="ECO:0000256" key="1">
    <source>
        <dbReference type="ARBA" id="ARBA00022723"/>
    </source>
</evidence>
<dbReference type="Gene3D" id="2.30.29.30">
    <property type="entry name" value="Pleckstrin-homology domain (PH domain)/Phosphotyrosine-binding domain (PTB)"/>
    <property type="match status" value="1"/>
</dbReference>
<dbReference type="InterPro" id="IPR011993">
    <property type="entry name" value="PH-like_dom_sf"/>
</dbReference>
<dbReference type="InterPro" id="IPR043136">
    <property type="entry name" value="B30.2/SPRY_sf"/>
</dbReference>
<dbReference type="InterPro" id="IPR013320">
    <property type="entry name" value="ConA-like_dom_sf"/>
</dbReference>
<dbReference type="Pfam" id="PF09380">
    <property type="entry name" value="FERM_C"/>
    <property type="match status" value="1"/>
</dbReference>
<evidence type="ECO:0000259" key="5">
    <source>
        <dbReference type="PROSITE" id="PS50188"/>
    </source>
</evidence>
<dbReference type="GO" id="GO:0005737">
    <property type="term" value="C:cytoplasm"/>
    <property type="evidence" value="ECO:0007669"/>
    <property type="project" value="TreeGrafter"/>
</dbReference>
<keyword evidence="1" id="KW-0479">Metal-binding</keyword>
<feature type="domain" description="FERM" evidence="4">
    <location>
        <begin position="1"/>
        <end position="70"/>
    </location>
</feature>
<dbReference type="CDD" id="cd12873">
    <property type="entry name" value="SPRY_DDX1"/>
    <property type="match status" value="1"/>
</dbReference>
<keyword evidence="2" id="KW-0863">Zinc-finger</keyword>
<dbReference type="SMART" id="SM01196">
    <property type="entry name" value="FERM_C"/>
    <property type="match status" value="1"/>
</dbReference>
<dbReference type="Pfam" id="PF00622">
    <property type="entry name" value="SPRY"/>
    <property type="match status" value="1"/>
</dbReference>
<dbReference type="PANTHER" id="PTHR13363:SF5">
    <property type="entry name" value="E3 UBIQUITIN-PROTEIN LIGASE RNF123"/>
    <property type="match status" value="1"/>
</dbReference>
<gene>
    <name evidence="6" type="ORF">SMTD_LOCUS9124</name>
</gene>
<dbReference type="InterPro" id="IPR045129">
    <property type="entry name" value="RNF123/RKP/RSPRY1"/>
</dbReference>
<dbReference type="PANTHER" id="PTHR13363">
    <property type="entry name" value="RING FINGER AND SRY DOMAIN-CONTAINING"/>
    <property type="match status" value="1"/>
</dbReference>
<dbReference type="SUPFAM" id="SSF50729">
    <property type="entry name" value="PH domain-like"/>
    <property type="match status" value="1"/>
</dbReference>
<dbReference type="GO" id="GO:0008270">
    <property type="term" value="F:zinc ion binding"/>
    <property type="evidence" value="ECO:0007669"/>
    <property type="project" value="UniProtKB-KW"/>
</dbReference>
<organism evidence="6 7">
    <name type="scientific">Schistosoma mattheei</name>
    <dbReference type="NCBI Taxonomy" id="31246"/>
    <lineage>
        <taxon>Eukaryota</taxon>
        <taxon>Metazoa</taxon>
        <taxon>Spiralia</taxon>
        <taxon>Lophotrochozoa</taxon>
        <taxon>Platyhelminthes</taxon>
        <taxon>Trematoda</taxon>
        <taxon>Digenea</taxon>
        <taxon>Strigeidida</taxon>
        <taxon>Schistosomatoidea</taxon>
        <taxon>Schistosomatidae</taxon>
        <taxon>Schistosoma</taxon>
    </lineage>
</organism>
<dbReference type="InterPro" id="IPR003877">
    <property type="entry name" value="SPRY_dom"/>
</dbReference>
<reference evidence="6 7" key="1">
    <citation type="submission" date="2018-11" db="EMBL/GenBank/DDBJ databases">
        <authorList>
            <consortium name="Pathogen Informatics"/>
        </authorList>
    </citation>
    <scope>NUCLEOTIDE SEQUENCE [LARGE SCALE GENOMIC DNA]</scope>
    <source>
        <strain>Denwood</strain>
        <strain evidence="7">Zambia</strain>
    </source>
</reference>
<evidence type="ECO:0000256" key="3">
    <source>
        <dbReference type="ARBA" id="ARBA00022833"/>
    </source>
</evidence>
<evidence type="ECO:0000259" key="4">
    <source>
        <dbReference type="PROSITE" id="PS50057"/>
    </source>
</evidence>
<dbReference type="EMBL" id="UZAL01029442">
    <property type="protein sequence ID" value="VDP48233.1"/>
    <property type="molecule type" value="Genomic_DNA"/>
</dbReference>
<dbReference type="InterPro" id="IPR018980">
    <property type="entry name" value="FERM_PH-like_C"/>
</dbReference>
<accession>A0A3P8HQ29</accession>
<dbReference type="Gene3D" id="2.60.120.920">
    <property type="match status" value="1"/>
</dbReference>
<evidence type="ECO:0000313" key="7">
    <source>
        <dbReference type="Proteomes" id="UP000269396"/>
    </source>
</evidence>
<protein>
    <recommendedName>
        <fullName evidence="8">B30.2/SPRY domain-containing protein</fullName>
    </recommendedName>
</protein>